<dbReference type="Pfam" id="PF07690">
    <property type="entry name" value="MFS_1"/>
    <property type="match status" value="1"/>
</dbReference>
<feature type="transmembrane region" description="Helical" evidence="7">
    <location>
        <begin position="93"/>
        <end position="111"/>
    </location>
</feature>
<comment type="caution">
    <text evidence="8">The sequence shown here is derived from an EMBL/GenBank/DDBJ whole genome shotgun (WGS) entry which is preliminary data.</text>
</comment>
<dbReference type="PANTHER" id="PTHR12778">
    <property type="entry name" value="SOLUTE CARRIER FAMILY 33 ACETYL-COA TRANSPORTER -RELATED"/>
    <property type="match status" value="1"/>
</dbReference>
<feature type="transmembrane region" description="Helical" evidence="7">
    <location>
        <begin position="456"/>
        <end position="477"/>
    </location>
</feature>
<feature type="transmembrane region" description="Helical" evidence="7">
    <location>
        <begin position="235"/>
        <end position="253"/>
    </location>
</feature>
<dbReference type="OrthoDB" id="9787815at2"/>
<evidence type="ECO:0000256" key="2">
    <source>
        <dbReference type="ARBA" id="ARBA00008335"/>
    </source>
</evidence>
<keyword evidence="3" id="KW-0813">Transport</keyword>
<sequence>MNNHTKRSWGEAFMALTNGRVITMLFLGFSAGIPILLIFSTLSIWLREAGVERATVTYFSWAALGYSFKFVWAPLIDRLPLPGLHATLGRRRSWLIVAQTAIIVSILWMGLTDPAQHLTMMAFAAVALGFSSATQDIVIDAYRIEAVDTDLQAMMSSAYIAGYRIGMIVAGAGALTIAALVEGDGTYMPLAWRVAYGCMALAMCVGVLTTLLISEPEVTRKDSKYFHQTSDYIRFLAMFALTIIAFIAANIWAGNVVAPLKDTFIADGMTKELAGFLTGSLQLAIAVLFAVGVAWLTTLIGITPREMVRETYIAPVKDFVDRYGRVAIVVLALIGFYRIADIVMGVMANVFYTDIGFSKEEIAAVSKTFGLFMTIAGSFLGGVLSVRYGVIRVLFLGALLSAITNILFAIMAQLPANTVMFAVVIMADNLSGGLATAAFIAYLSGLTNISFTAMQYAIFSSIMTLFPKVIAGFSGTVVDAVGYQAFFIGTAIMGLPVLLLVVLAGRLTDVEHPKPAPARTKGG</sequence>
<evidence type="ECO:0000313" key="9">
    <source>
        <dbReference type="Proteomes" id="UP000233597"/>
    </source>
</evidence>
<name>A0A2N3KVL3_9PROT</name>
<evidence type="ECO:0000256" key="6">
    <source>
        <dbReference type="ARBA" id="ARBA00023136"/>
    </source>
</evidence>
<feature type="transmembrane region" description="Helical" evidence="7">
    <location>
        <begin position="58"/>
        <end position="81"/>
    </location>
</feature>
<evidence type="ECO:0000256" key="7">
    <source>
        <dbReference type="SAM" id="Phobius"/>
    </source>
</evidence>
<keyword evidence="4 7" id="KW-0812">Transmembrane</keyword>
<dbReference type="NCBIfam" id="TIGR00901">
    <property type="entry name" value="2A0125"/>
    <property type="match status" value="1"/>
</dbReference>
<dbReference type="SUPFAM" id="SSF103473">
    <property type="entry name" value="MFS general substrate transporter"/>
    <property type="match status" value="1"/>
</dbReference>
<evidence type="ECO:0000313" key="8">
    <source>
        <dbReference type="EMBL" id="PKR54619.1"/>
    </source>
</evidence>
<feature type="transmembrane region" description="Helical" evidence="7">
    <location>
        <begin position="160"/>
        <end position="181"/>
    </location>
</feature>
<proteinExistence type="inferred from homology"/>
<protein>
    <submittedName>
        <fullName evidence="8">MFS transporter</fullName>
    </submittedName>
</protein>
<dbReference type="InterPro" id="IPR004752">
    <property type="entry name" value="AmpG_permease/AT-1"/>
</dbReference>
<feature type="transmembrane region" description="Helical" evidence="7">
    <location>
        <begin position="21"/>
        <end position="46"/>
    </location>
</feature>
<comment type="subcellular location">
    <subcellularLocation>
        <location evidence="1">Membrane</location>
        <topology evidence="1">Multi-pass membrane protein</topology>
    </subcellularLocation>
</comment>
<feature type="transmembrane region" description="Helical" evidence="7">
    <location>
        <begin position="368"/>
        <end position="386"/>
    </location>
</feature>
<dbReference type="GO" id="GO:0016020">
    <property type="term" value="C:membrane"/>
    <property type="evidence" value="ECO:0007669"/>
    <property type="project" value="UniProtKB-SubCell"/>
</dbReference>
<dbReference type="InterPro" id="IPR024371">
    <property type="entry name" value="AcetylCoA_trans_1-like"/>
</dbReference>
<accession>A0A2N3KVL3</accession>
<evidence type="ECO:0000256" key="3">
    <source>
        <dbReference type="ARBA" id="ARBA00022448"/>
    </source>
</evidence>
<dbReference type="RefSeq" id="WP_101265207.1">
    <property type="nucleotide sequence ID" value="NZ_NWTK01000004.1"/>
</dbReference>
<dbReference type="GO" id="GO:0035348">
    <property type="term" value="P:acetyl-CoA transmembrane transport"/>
    <property type="evidence" value="ECO:0007669"/>
    <property type="project" value="InterPro"/>
</dbReference>
<dbReference type="GO" id="GO:0008521">
    <property type="term" value="F:acetyl-CoA transmembrane transporter activity"/>
    <property type="evidence" value="ECO:0007669"/>
    <property type="project" value="InterPro"/>
</dbReference>
<feature type="transmembrane region" description="Helical" evidence="7">
    <location>
        <begin position="193"/>
        <end position="214"/>
    </location>
</feature>
<feature type="transmembrane region" description="Helical" evidence="7">
    <location>
        <begin position="483"/>
        <end position="504"/>
    </location>
</feature>
<comment type="similarity">
    <text evidence="2">Belongs to the major facilitator superfamily.</text>
</comment>
<feature type="transmembrane region" description="Helical" evidence="7">
    <location>
        <begin position="117"/>
        <end position="139"/>
    </location>
</feature>
<evidence type="ECO:0000256" key="5">
    <source>
        <dbReference type="ARBA" id="ARBA00022989"/>
    </source>
</evidence>
<dbReference type="InterPro" id="IPR036259">
    <property type="entry name" value="MFS_trans_sf"/>
</dbReference>
<reference evidence="8 9" key="1">
    <citation type="submission" date="2017-09" db="EMBL/GenBank/DDBJ databases">
        <title>Biodiversity and function of Thalassospira species in the particle-attached aromatic-hydrocarbon-degrading consortia from the surface seawater of the South China Sea.</title>
        <authorList>
            <person name="Dong C."/>
            <person name="Liu R."/>
            <person name="Shao Z."/>
        </authorList>
    </citation>
    <scope>NUCLEOTIDE SEQUENCE [LARGE SCALE GENOMIC DNA]</scope>
    <source>
        <strain evidence="8 9">CSC1P2</strain>
    </source>
</reference>
<gene>
    <name evidence="8" type="ORF">COO20_07640</name>
</gene>
<dbReference type="Gene3D" id="1.20.1250.20">
    <property type="entry name" value="MFS general substrate transporter like domains"/>
    <property type="match status" value="2"/>
</dbReference>
<keyword evidence="6 7" id="KW-0472">Membrane</keyword>
<keyword evidence="5 7" id="KW-1133">Transmembrane helix</keyword>
<feature type="transmembrane region" description="Helical" evidence="7">
    <location>
        <begin position="323"/>
        <end position="348"/>
    </location>
</feature>
<evidence type="ECO:0000256" key="4">
    <source>
        <dbReference type="ARBA" id="ARBA00022692"/>
    </source>
</evidence>
<dbReference type="PANTHER" id="PTHR12778:SF10">
    <property type="entry name" value="MAJOR FACILITATOR SUPERFAMILY DOMAIN-CONTAINING PROTEIN 3"/>
    <property type="match status" value="1"/>
</dbReference>
<feature type="transmembrane region" description="Helical" evidence="7">
    <location>
        <begin position="393"/>
        <end position="414"/>
    </location>
</feature>
<dbReference type="Proteomes" id="UP000233597">
    <property type="component" value="Unassembled WGS sequence"/>
</dbReference>
<evidence type="ECO:0000256" key="1">
    <source>
        <dbReference type="ARBA" id="ARBA00004141"/>
    </source>
</evidence>
<dbReference type="AlphaFoldDB" id="A0A2N3KVL3"/>
<feature type="transmembrane region" description="Helical" evidence="7">
    <location>
        <begin position="273"/>
        <end position="302"/>
    </location>
</feature>
<dbReference type="Pfam" id="PF13000">
    <property type="entry name" value="Acatn"/>
    <property type="match status" value="1"/>
</dbReference>
<dbReference type="InterPro" id="IPR011701">
    <property type="entry name" value="MFS"/>
</dbReference>
<feature type="transmembrane region" description="Helical" evidence="7">
    <location>
        <begin position="420"/>
        <end position="444"/>
    </location>
</feature>
<organism evidence="8 9">
    <name type="scientific">Thalassospira marina</name>
    <dbReference type="NCBI Taxonomy" id="2048283"/>
    <lineage>
        <taxon>Bacteria</taxon>
        <taxon>Pseudomonadati</taxon>
        <taxon>Pseudomonadota</taxon>
        <taxon>Alphaproteobacteria</taxon>
        <taxon>Rhodospirillales</taxon>
        <taxon>Thalassospiraceae</taxon>
        <taxon>Thalassospira</taxon>
    </lineage>
</organism>
<dbReference type="EMBL" id="NWTK01000004">
    <property type="protein sequence ID" value="PKR54619.1"/>
    <property type="molecule type" value="Genomic_DNA"/>
</dbReference>